<dbReference type="PANTHER" id="PTHR33116">
    <property type="entry name" value="REVERSE TRANSCRIPTASE ZINC-BINDING DOMAIN-CONTAINING PROTEIN-RELATED-RELATED"/>
    <property type="match status" value="1"/>
</dbReference>
<dbReference type="Pfam" id="PF14111">
    <property type="entry name" value="DUF4283"/>
    <property type="match status" value="1"/>
</dbReference>
<dbReference type="InterPro" id="IPR000477">
    <property type="entry name" value="RT_dom"/>
</dbReference>
<reference evidence="4" key="2">
    <citation type="submission" date="2025-08" db="UniProtKB">
        <authorList>
            <consortium name="RefSeq"/>
        </authorList>
    </citation>
    <scope>IDENTIFICATION</scope>
    <source>
        <tissue evidence="4">Leaf</tissue>
    </source>
</reference>
<dbReference type="CDD" id="cd01650">
    <property type="entry name" value="RT_nLTR_like"/>
    <property type="match status" value="1"/>
</dbReference>
<dbReference type="InterPro" id="IPR036691">
    <property type="entry name" value="Endo/exonu/phosph_ase_sf"/>
</dbReference>
<dbReference type="Gene3D" id="3.30.420.10">
    <property type="entry name" value="Ribonuclease H-like superfamily/Ribonuclease H"/>
    <property type="match status" value="1"/>
</dbReference>
<gene>
    <name evidence="4" type="primary">LOC108825321</name>
</gene>
<evidence type="ECO:0000313" key="3">
    <source>
        <dbReference type="Proteomes" id="UP000504610"/>
    </source>
</evidence>
<dbReference type="PANTHER" id="PTHR33116:SF86">
    <property type="entry name" value="REVERSE TRANSCRIPTASE DOMAIN-CONTAINING PROTEIN"/>
    <property type="match status" value="1"/>
</dbReference>
<dbReference type="InterPro" id="IPR043502">
    <property type="entry name" value="DNA/RNA_pol_sf"/>
</dbReference>
<dbReference type="OrthoDB" id="1110051at2759"/>
<dbReference type="Pfam" id="PF14392">
    <property type="entry name" value="zf-CCHC_4"/>
    <property type="match status" value="1"/>
</dbReference>
<name>A0A6J0L2M9_RAPSA</name>
<dbReference type="Pfam" id="PF03372">
    <property type="entry name" value="Exo_endo_phos"/>
    <property type="match status" value="1"/>
</dbReference>
<evidence type="ECO:0000259" key="2">
    <source>
        <dbReference type="PROSITE" id="PS50878"/>
    </source>
</evidence>
<dbReference type="Proteomes" id="UP000504610">
    <property type="component" value="Chromosome 8"/>
</dbReference>
<dbReference type="RefSeq" id="XP_018454128.2">
    <property type="nucleotide sequence ID" value="XM_018598626.2"/>
</dbReference>
<dbReference type="Gene3D" id="3.60.10.10">
    <property type="entry name" value="Endonuclease/exonuclease/phosphatase"/>
    <property type="match status" value="1"/>
</dbReference>
<dbReference type="InterPro" id="IPR044730">
    <property type="entry name" value="RNase_H-like_dom_plant"/>
</dbReference>
<dbReference type="Pfam" id="PF13966">
    <property type="entry name" value="zf-RVT"/>
    <property type="match status" value="1"/>
</dbReference>
<evidence type="ECO:0000313" key="4">
    <source>
        <dbReference type="RefSeq" id="XP_018454128.2"/>
    </source>
</evidence>
<dbReference type="Pfam" id="PF00078">
    <property type="entry name" value="RVT_1"/>
    <property type="match status" value="1"/>
</dbReference>
<feature type="region of interest" description="Disordered" evidence="1">
    <location>
        <begin position="235"/>
        <end position="466"/>
    </location>
</feature>
<dbReference type="Pfam" id="PF13456">
    <property type="entry name" value="RVT_3"/>
    <property type="match status" value="1"/>
</dbReference>
<organism evidence="3 4">
    <name type="scientific">Raphanus sativus</name>
    <name type="common">Radish</name>
    <name type="synonym">Raphanus raphanistrum var. sativus</name>
    <dbReference type="NCBI Taxonomy" id="3726"/>
    <lineage>
        <taxon>Eukaryota</taxon>
        <taxon>Viridiplantae</taxon>
        <taxon>Streptophyta</taxon>
        <taxon>Embryophyta</taxon>
        <taxon>Tracheophyta</taxon>
        <taxon>Spermatophyta</taxon>
        <taxon>Magnoliopsida</taxon>
        <taxon>eudicotyledons</taxon>
        <taxon>Gunneridae</taxon>
        <taxon>Pentapetalae</taxon>
        <taxon>rosids</taxon>
        <taxon>malvids</taxon>
        <taxon>Brassicales</taxon>
        <taxon>Brassicaceae</taxon>
        <taxon>Brassiceae</taxon>
        <taxon>Raphanus</taxon>
    </lineage>
</organism>
<dbReference type="SUPFAM" id="SSF56219">
    <property type="entry name" value="DNase I-like"/>
    <property type="match status" value="1"/>
</dbReference>
<feature type="compositionally biased region" description="Low complexity" evidence="1">
    <location>
        <begin position="321"/>
        <end position="332"/>
    </location>
</feature>
<dbReference type="SUPFAM" id="SSF56672">
    <property type="entry name" value="DNA/RNA polymerases"/>
    <property type="match status" value="1"/>
</dbReference>
<evidence type="ECO:0000256" key="1">
    <source>
        <dbReference type="SAM" id="MobiDB-lite"/>
    </source>
</evidence>
<protein>
    <submittedName>
        <fullName evidence="4">Uncharacterized protein LOC108825321</fullName>
    </submittedName>
</protein>
<feature type="compositionally biased region" description="Polar residues" evidence="1">
    <location>
        <begin position="333"/>
        <end position="345"/>
    </location>
</feature>
<keyword evidence="3" id="KW-1185">Reference proteome</keyword>
<dbReference type="CDD" id="cd06222">
    <property type="entry name" value="RNase_H_like"/>
    <property type="match status" value="1"/>
</dbReference>
<feature type="domain" description="Reverse transcriptase" evidence="2">
    <location>
        <begin position="995"/>
        <end position="1265"/>
    </location>
</feature>
<dbReference type="GeneID" id="108825321"/>
<feature type="compositionally biased region" description="Polar residues" evidence="1">
    <location>
        <begin position="405"/>
        <end position="414"/>
    </location>
</feature>
<sequence>MFRTRKKKEASLVEELKELELLEEGEMVDMPDLEFEDLIEENTMSVIVRCLNPYVHKVGGLVKALPPIWGLEDKVKGRGVGDDKVQFIFEAESDLQHVLTKGPWFVNGWIVSMNRWSPHPDEEFLKRIPFWIRIRGLPIHRMKHQMVEYLMKPLGKVERIELHAKNSNSLEYVRALVWISTEEPIQFRRTARFKSGETVPTELEYEKLIKVCYTCKRLTHDQTRCNLQIQDHRSEEGIKQSKAPVEPMRRHRGIKETPRKANPKRGALKGVVFKEVTPRGEARGEAGGKRMAQSSRQDSRGELRKGKKVAEVPQLVWQQKGSRGVSGYSRSSQESTALSKGSGDQTGSRGTLGSSGEGGTSKTGQGSDSVFNRLSGMELGEDTEVTLEDLRDKLTEARSGEKQEGQSSKGSRSPPSVFERLGGQLDLTPREKRVTGGMGSSKRRRMSSSDERKSKKMRIGSTEKTNEAPSVFCRLGSMSKGSEKKSEALSQAASQGGFTTPTHSALVAASVPDHSVRRIALASGNKRKEGLKGLGNVPTVRHLQEILGQYSPEIIFLSETKSRRSYMEYVVEKLGFQYLRSVDAKGKGGGLALLWKQSCEVEILQANSRVIDAKVKWQDHQFHLTCVYGDPVKSKRSEVWERLSRLGAERQGPWILTGDFNEMVDQSEKSGGAERSEKEGLEFRQLLSNWGLWDIKHKGDFLSWAGRRINGLVQCRLDRSVANQQWLECFPQATIYYLKRVCSDHSPILTSLDGMQWKRRATFKYDHRWTKREGFIEVVNQGWKAQGNGQANIMGRISTCRKAISVWKRSAKPSSAMRIQELHYKIDEASRQEQFKREELESMRKELNEEYYNEELFWWQKSRMNWLRAGDRNTKYFHAVTKNRRAQNMIKSLIDDIGNEWFADEDLGKVAEQYFNFLFSSEDVGAELAVWSELPPVLTATQNETLMKPISREEVRRAVFEINPHKCPGPDGMNGFFFQQFWETCQEEVMEMVQRFFQTGVMEEGVNNTNICLIPKSPTARKMSEYRPISLCNVAYKVISKLMTGRLKQVMPSLISETQAAFVEGRLISDNILVAHELLHALSSDNKCAYESIAIKTDISKAYDRVEWRFLERTMQALGFNEHWIKLIMSCVSSVRYQVLINGTPFGDIVPSRGLRQGDPLSPYLFVMCTEMLVQMLKRAEESRLISGLRVARRAPPVSHLLFADDSMLYCKSSDEEIDRVTQLLRNYSIASGQRINYQKSSIYFGKHIPLQRREEIMIKLGIDQTGGEGFYLGVPESMGGSRVSILSYLKENMAQKVQGWQTKFLSPGGKEVLLKAVAMALPTYTMSCFLIPKTICKQIVSLMADFWWKTNKESKGMHWKSWDHLCKSKDCGGLGFKDLEAYNLALLGKQLWRMVTNPDSLMAKIYKSRYFKTSDPLNATLGSRPSYAWRSIFAAQELIKRGARVIIGNGQRTKVWQDRWIGKTPATMVQSMAWNGYSREMVVTEQLKVSDLLDSSCRTWNEELLQSLFTAEVQAQIRKITPAGRRSEDSYAWDFTKTGHYTVKSGYWVLVNIIEAEKEQKEALQPSLDGLYQQAWRVNASPKIRHFLWRCISNSIPVAANMVRRHIAKDMSCSRCECREEDINHVLFQCTYARLIWAHSTIHPPPHGIWSDSIYTNLHWVLNQKQEFPKEEVEDESVPYLLWRIWKNRNEFVFQGKDYDAYATVLKAKEDALEWKSREEVRNKEVKKPTEEGHDRKWRAPPPMKIKCNIDGSWKKETCEGGVGWVARDQQGNLLWAGAKKLSNAGSVLETEAEALRWAIQTLTGFGYTSVVFETDSLTLKKLIYGEEEMWLSIKPIMQEISFLLTENSGYGVEFYPRSGNKVADRIARETTTLASFVPKLYSVVPVWLSSFVEVDKIL</sequence>
<dbReference type="InterPro" id="IPR025836">
    <property type="entry name" value="Zn_knuckle_CX2CX4HX4C"/>
</dbReference>
<dbReference type="InterPro" id="IPR026960">
    <property type="entry name" value="RVT-Znf"/>
</dbReference>
<reference evidence="3" key="1">
    <citation type="journal article" date="2019" name="Database">
        <title>The radish genome database (RadishGD): an integrated information resource for radish genomics.</title>
        <authorList>
            <person name="Yu H.J."/>
            <person name="Baek S."/>
            <person name="Lee Y.J."/>
            <person name="Cho A."/>
            <person name="Mun J.H."/>
        </authorList>
    </citation>
    <scope>NUCLEOTIDE SEQUENCE [LARGE SCALE GENOMIC DNA]</scope>
    <source>
        <strain evidence="3">cv. WK10039</strain>
    </source>
</reference>
<feature type="compositionally biased region" description="Basic and acidic residues" evidence="1">
    <location>
        <begin position="297"/>
        <end position="310"/>
    </location>
</feature>
<accession>A0A6J0L2M9</accession>
<dbReference type="KEGG" id="rsz:108825321"/>
<feature type="compositionally biased region" description="Basic and acidic residues" evidence="1">
    <location>
        <begin position="388"/>
        <end position="404"/>
    </location>
</feature>
<dbReference type="InterPro" id="IPR005135">
    <property type="entry name" value="Endo/exonuclease/phosphatase"/>
</dbReference>
<dbReference type="GO" id="GO:0003676">
    <property type="term" value="F:nucleic acid binding"/>
    <property type="evidence" value="ECO:0007669"/>
    <property type="project" value="InterPro"/>
</dbReference>
<dbReference type="InterPro" id="IPR025558">
    <property type="entry name" value="DUF4283"/>
</dbReference>
<dbReference type="PROSITE" id="PS50878">
    <property type="entry name" value="RT_POL"/>
    <property type="match status" value="1"/>
</dbReference>
<dbReference type="GO" id="GO:0004523">
    <property type="term" value="F:RNA-DNA hybrid ribonuclease activity"/>
    <property type="evidence" value="ECO:0007669"/>
    <property type="project" value="InterPro"/>
</dbReference>
<dbReference type="InterPro" id="IPR036397">
    <property type="entry name" value="RNaseH_sf"/>
</dbReference>
<proteinExistence type="predicted"/>
<dbReference type="SUPFAM" id="SSF53098">
    <property type="entry name" value="Ribonuclease H-like"/>
    <property type="match status" value="1"/>
</dbReference>
<dbReference type="InterPro" id="IPR012337">
    <property type="entry name" value="RNaseH-like_sf"/>
</dbReference>
<dbReference type="InterPro" id="IPR002156">
    <property type="entry name" value="RNaseH_domain"/>
</dbReference>
<feature type="compositionally biased region" description="Basic and acidic residues" evidence="1">
    <location>
        <begin position="276"/>
        <end position="288"/>
    </location>
</feature>